<reference evidence="7 15" key="5">
    <citation type="journal article" date="2017" name="N. Engl. J. Med.">
        <title>Transmission of Extensively Drug-Resistant Tuberculosis in South Africa.</title>
        <authorList>
            <person name="Shah N.S."/>
            <person name="Auld S.C."/>
            <person name="Brust J.C."/>
            <person name="Mathema B."/>
            <person name="Ismail N."/>
            <person name="Moodley P."/>
            <person name="Mlisana K."/>
            <person name="Allana S."/>
            <person name="Campbell A."/>
            <person name="Mthiyane T."/>
            <person name="Morris N."/>
            <person name="Mpangase P."/>
            <person name="van der Meulen H."/>
            <person name="Omar S.V."/>
            <person name="Brown T.S."/>
            <person name="Narechania A."/>
            <person name="Shaskina E."/>
            <person name="Kapwata T."/>
            <person name="Kreiswirth B."/>
            <person name="Gandhi N.R."/>
        </authorList>
    </citation>
    <scope>NUCLEOTIDE SEQUENCE [LARGE SCALE GENOMIC DNA]</scope>
    <source>
        <strain evidence="7 15">32301_S10</strain>
    </source>
</reference>
<dbReference type="EMBL" id="CSAE01000844">
    <property type="protein sequence ID" value="COW99315.1"/>
    <property type="molecule type" value="Genomic_DNA"/>
</dbReference>
<evidence type="ECO:0000313" key="1">
    <source>
        <dbReference type="EMBL" id="CKT48158.1"/>
    </source>
</evidence>
<dbReference type="Proteomes" id="UP000048600">
    <property type="component" value="Unassembled WGS sequence"/>
</dbReference>
<dbReference type="STRING" id="115862.BBG46_00010"/>
<evidence type="ECO:0000313" key="3">
    <source>
        <dbReference type="EMBL" id="COW50260.1"/>
    </source>
</evidence>
<dbReference type="EMBL" id="LR027516">
    <property type="protein sequence ID" value="VCU52228.1"/>
    <property type="molecule type" value="Genomic_DNA"/>
</dbReference>
<evidence type="ECO:0000313" key="15">
    <source>
        <dbReference type="Proteomes" id="UP000256381"/>
    </source>
</evidence>
<organism evidence="5 9">
    <name type="scientific">Mycobacterium tuberculosis</name>
    <dbReference type="NCBI Taxonomy" id="1773"/>
    <lineage>
        <taxon>Bacteria</taxon>
        <taxon>Bacillati</taxon>
        <taxon>Actinomycetota</taxon>
        <taxon>Actinomycetes</taxon>
        <taxon>Mycobacteriales</taxon>
        <taxon>Mycobacteriaceae</taxon>
        <taxon>Mycobacterium</taxon>
        <taxon>Mycobacterium tuberculosis complex</taxon>
    </lineage>
</organism>
<evidence type="ECO:0000313" key="14">
    <source>
        <dbReference type="Proteomes" id="UP000189452"/>
    </source>
</evidence>
<accession>A0A045GPY9</accession>
<gene>
    <name evidence="5" type="primary">yqbO</name>
    <name evidence="6" type="ORF">A4S10_04084</name>
    <name evidence="8" type="ORF">DKC2_4148</name>
    <name evidence="7" type="ORF">DSJ38_08765</name>
    <name evidence="3" type="ORF">ERS007679_03946</name>
    <name evidence="5" type="ORF">ERS007703_04588</name>
    <name evidence="4" type="ORF">ERS007741_03189</name>
    <name evidence="1" type="ORF">ERS027646_03656</name>
    <name evidence="2" type="ORF">ERS094118_00744</name>
</gene>
<reference evidence="5" key="2">
    <citation type="submission" date="2015-03" db="EMBL/GenBank/DDBJ databases">
        <authorList>
            <person name="Murphy D."/>
        </authorList>
    </citation>
    <scope>NUCLEOTIDE SEQUENCE [LARGE SCALE GENOMIC DNA]</scope>
    <source>
        <strain evidence="5">K00500041</strain>
    </source>
</reference>
<sequence length="302" mass="32867">MSTWHRIGTEGEPLTDPLTTQAIAALSRGHGLFAGGVSGADIDAPQIQQYANAISWVANAVPTAAAYRWRGAARALRRLANTDEALAQIMAAAQIDHAHARTATRALLEAAKTDAMALTDTPLGRREAMARMAARLRAQHRHIARCRSRARLLGLRLRRLRYLRTAAARRPQVTTPGGRAQVLAAIQKALDIKGVHDPAARARWTRGMDLVARRESNYNANAINHWDSNAARGTPSRGVWQFIAPTFAAYHEPGTSTNIHDLVAQACAFINYARGHYGVAADASNLADLIQQADPRRSPRGY</sequence>
<dbReference type="EMBL" id="CHKL01000451">
    <property type="protein sequence ID" value="COW80518.1"/>
    <property type="molecule type" value="Genomic_DNA"/>
</dbReference>
<reference evidence="2 13" key="3">
    <citation type="submission" date="2015-03" db="EMBL/GenBank/DDBJ databases">
        <authorList>
            <consortium name="Pathogen Informatics"/>
            <person name="Murphy D."/>
        </authorList>
    </citation>
    <scope>NUCLEOTIDE SEQUENCE [LARGE SCALE GENOMIC DNA]</scope>
    <source>
        <strain evidence="2 13">0268S</strain>
    </source>
</reference>
<reference evidence="6 14" key="6">
    <citation type="submission" date="2017-02" db="EMBL/GenBank/DDBJ databases">
        <title>Protein polymorphisms may explain contrasting epidemiological fitness of two variants of a multidrug-resistant Mycobacterium tuberculosis strain.</title>
        <authorList>
            <person name="Bigi M.M."/>
            <person name="Lopez B."/>
            <person name="Blanco F.C."/>
            <person name="Sasiain M.C."/>
            <person name="De La Barrera S."/>
            <person name="Ritacco V."/>
            <person name="Bigi F."/>
            <person name="Soria M.A."/>
        </authorList>
    </citation>
    <scope>NUCLEOTIDE SEQUENCE [LARGE SCALE GENOMIC DNA]</scope>
    <source>
        <strain evidence="6 14">6548</strain>
    </source>
</reference>
<dbReference type="InterPro" id="IPR023346">
    <property type="entry name" value="Lysozyme-like_dom_sf"/>
</dbReference>
<evidence type="ECO:0000313" key="13">
    <source>
        <dbReference type="Proteomes" id="UP000050139"/>
    </source>
</evidence>
<dbReference type="EMBL" id="LWDQ01000001">
    <property type="protein sequence ID" value="OMH61884.1"/>
    <property type="molecule type" value="Genomic_DNA"/>
</dbReference>
<evidence type="ECO:0000313" key="10">
    <source>
        <dbReference type="Proteomes" id="UP000045842"/>
    </source>
</evidence>
<reference evidence="6 14" key="4">
    <citation type="submission" date="2016-04" db="EMBL/GenBank/DDBJ databases">
        <authorList>
            <person name="Bigi M."/>
            <person name="Bigi F."/>
            <person name="Soria M.A."/>
        </authorList>
    </citation>
    <scope>NUCLEOTIDE SEQUENCE [LARGE SCALE GENOMIC DNA]</scope>
    <source>
        <strain evidence="6 14">6548</strain>
    </source>
</reference>
<dbReference type="OMA" id="VNDWDAN"/>
<dbReference type="AlphaFoldDB" id="A0A045GPY9"/>
<evidence type="ECO:0000313" key="2">
    <source>
        <dbReference type="EMBL" id="CLV63302.1"/>
    </source>
</evidence>
<dbReference type="PATRIC" id="fig|1773.206.peg.280"/>
<evidence type="ECO:0000313" key="16">
    <source>
        <dbReference type="Proteomes" id="UP000300237"/>
    </source>
</evidence>
<dbReference type="Proteomes" id="UP000048948">
    <property type="component" value="Unassembled WGS sequence"/>
</dbReference>
<proteinExistence type="predicted"/>
<evidence type="ECO:0000313" key="8">
    <source>
        <dbReference type="EMBL" id="VCU52228.1"/>
    </source>
</evidence>
<dbReference type="EMBL" id="QTBD01000132">
    <property type="protein sequence ID" value="REQ53209.1"/>
    <property type="molecule type" value="Genomic_DNA"/>
</dbReference>
<name>A0A045GPY9_MYCTX</name>
<dbReference type="RefSeq" id="WP_003899753.1">
    <property type="nucleotide sequence ID" value="NZ_AP017901.1"/>
</dbReference>
<dbReference type="Proteomes" id="UP000050139">
    <property type="component" value="Unassembled WGS sequence"/>
</dbReference>
<evidence type="ECO:0000313" key="9">
    <source>
        <dbReference type="Proteomes" id="UP000038802"/>
    </source>
</evidence>
<reference evidence="9 10" key="1">
    <citation type="submission" date="2015-03" db="EMBL/GenBank/DDBJ databases">
        <authorList>
            <consortium name="Pathogen Informatics"/>
        </authorList>
    </citation>
    <scope>NUCLEOTIDE SEQUENCE [LARGE SCALE GENOMIC DNA]</scope>
    <source>
        <strain evidence="1 12">Bir 172</strain>
        <strain evidence="3 10">G09801536</strain>
        <strain evidence="9">K00500041</strain>
        <strain evidence="4 11">P00601463</strain>
    </source>
</reference>
<protein>
    <submittedName>
        <fullName evidence="5 6">SLT domain protein</fullName>
    </submittedName>
    <submittedName>
        <fullName evidence="7">Transglycosylase</fullName>
    </submittedName>
</protein>
<reference evidence="7" key="7">
    <citation type="submission" date="2018-07" db="EMBL/GenBank/DDBJ databases">
        <authorList>
            <person name="Shah S."/>
            <person name="Brown T."/>
            <person name="Auld S."/>
            <person name="Bratton K."/>
            <person name="Narechania A."/>
            <person name="Mathema B."/>
            <person name="Gandhi N."/>
        </authorList>
    </citation>
    <scope>NUCLEOTIDE SEQUENCE</scope>
    <source>
        <strain evidence="7">32301_S10</strain>
    </source>
</reference>
<evidence type="ECO:0000313" key="12">
    <source>
        <dbReference type="Proteomes" id="UP000048948"/>
    </source>
</evidence>
<evidence type="ECO:0000313" key="6">
    <source>
        <dbReference type="EMBL" id="OMH61884.1"/>
    </source>
</evidence>
<dbReference type="Proteomes" id="UP000300237">
    <property type="component" value="Chromosome"/>
</dbReference>
<dbReference type="EMBL" id="COPH01000004">
    <property type="protein sequence ID" value="CLV63302.1"/>
    <property type="molecule type" value="Genomic_DNA"/>
</dbReference>
<reference evidence="8 16" key="8">
    <citation type="submission" date="2018-08" db="EMBL/GenBank/DDBJ databases">
        <authorList>
            <person name="Fokvardsen B D."/>
            <person name="Norman A."/>
        </authorList>
    </citation>
    <scope>NUCLEOTIDE SEQUENCE [LARGE SCALE GENOMIC DNA]</scope>
    <source>
        <strain evidence="8 16">DKC2</strain>
    </source>
</reference>
<dbReference type="EMBL" id="CSAD01000840">
    <property type="protein sequence ID" value="COW50260.1"/>
    <property type="molecule type" value="Genomic_DNA"/>
</dbReference>
<evidence type="ECO:0000313" key="4">
    <source>
        <dbReference type="EMBL" id="COW80518.1"/>
    </source>
</evidence>
<evidence type="ECO:0000313" key="11">
    <source>
        <dbReference type="Proteomes" id="UP000048600"/>
    </source>
</evidence>
<evidence type="ECO:0000313" key="7">
    <source>
        <dbReference type="EMBL" id="REQ53209.1"/>
    </source>
</evidence>
<dbReference type="Proteomes" id="UP000189452">
    <property type="component" value="Chromosome"/>
</dbReference>
<evidence type="ECO:0000313" key="5">
    <source>
        <dbReference type="EMBL" id="COW99315.1"/>
    </source>
</evidence>
<dbReference type="SUPFAM" id="SSF53955">
    <property type="entry name" value="Lysozyme-like"/>
    <property type="match status" value="1"/>
</dbReference>
<dbReference type="Proteomes" id="UP000045842">
    <property type="component" value="Unassembled WGS sequence"/>
</dbReference>
<dbReference type="EMBL" id="CNGE01000902">
    <property type="protein sequence ID" value="CKT48158.1"/>
    <property type="molecule type" value="Genomic_DNA"/>
</dbReference>
<dbReference type="Proteomes" id="UP000038802">
    <property type="component" value="Unassembled WGS sequence"/>
</dbReference>
<dbReference type="Proteomes" id="UP000256381">
    <property type="component" value="Unassembled WGS sequence"/>
</dbReference>